<name>E9H5M9_DAPPU</name>
<dbReference type="Proteomes" id="UP000000305">
    <property type="component" value="Unassembled WGS sequence"/>
</dbReference>
<sequence>MSTVSLLLCLALMLHVTSACDGPNEQQQLAASRQQSDEYFANAYGFTPETWNAFSYQPSNPYYAPEYSGHYEGRTSLNSPQPINENNPFNKYLANSNEVEQSQAENRFLLAGLGANLINTGIFNNRFTPANTWRPFQNLANRFPAAITLNPNIGDPLTTFDACKSPTGEDGICVPGSVCSLFRGRPSGSCVFGKVCCINTITTCGGTVTLNNTFWQSPSTAVNSPSTCALTVRMDTKLVEQIKRPICQVRLDFISFTTAQPTVGTCSDTFVVGGSASSTPVICGDNTGQHMYLDVPSSAITPTDIQLMFSFAAGVTATRSWNIKIAMLPCGASYLAPVDCLQYFSSATGKVKSFNWQDVTSTATRQLNNQNYNICFRTELVSGQRATQMCVSVCQVISGGDAFLITTVAPPPAPVPVPAPPVPPQPDAAQVAAAATYSAVGSTNADGTTAVCLYDFLLIAGARDATGIEADRYCGGALNPAPLGGAPVNPLTSTCSFGWFTY</sequence>
<feature type="signal peptide" evidence="1">
    <location>
        <begin position="1"/>
        <end position="19"/>
    </location>
</feature>
<dbReference type="PANTHER" id="PTHR33236:SF5">
    <property type="entry name" value="CUB DOMAIN-CONTAINING PROTEIN"/>
    <property type="match status" value="1"/>
</dbReference>
<dbReference type="InParanoid" id="E9H5M9"/>
<evidence type="ECO:0000259" key="2">
    <source>
        <dbReference type="Pfam" id="PF26080"/>
    </source>
</evidence>
<dbReference type="PANTHER" id="PTHR33236">
    <property type="entry name" value="INTRAFLAGELLAR TRANSPORT PROTEIN 122 FAMILY PROTEIN-RELATED"/>
    <property type="match status" value="1"/>
</dbReference>
<keyword evidence="1" id="KW-0732">Signal</keyword>
<organism evidence="3 4">
    <name type="scientific">Daphnia pulex</name>
    <name type="common">Water flea</name>
    <dbReference type="NCBI Taxonomy" id="6669"/>
    <lineage>
        <taxon>Eukaryota</taxon>
        <taxon>Metazoa</taxon>
        <taxon>Ecdysozoa</taxon>
        <taxon>Arthropoda</taxon>
        <taxon>Crustacea</taxon>
        <taxon>Branchiopoda</taxon>
        <taxon>Diplostraca</taxon>
        <taxon>Cladocera</taxon>
        <taxon>Anomopoda</taxon>
        <taxon>Daphniidae</taxon>
        <taxon>Daphnia</taxon>
    </lineage>
</organism>
<keyword evidence="4" id="KW-1185">Reference proteome</keyword>
<evidence type="ECO:0000313" key="4">
    <source>
        <dbReference type="Proteomes" id="UP000000305"/>
    </source>
</evidence>
<dbReference type="AlphaFoldDB" id="E9H5M9"/>
<proteinExistence type="predicted"/>
<dbReference type="EMBL" id="GL732594">
    <property type="protein sequence ID" value="EFX72895.1"/>
    <property type="molecule type" value="Genomic_DNA"/>
</dbReference>
<gene>
    <name evidence="3" type="ORF">DAPPUDRAFT_325651</name>
</gene>
<dbReference type="STRING" id="6669.E9H5M9"/>
<protein>
    <recommendedName>
        <fullName evidence="2">CUB domain-containing protein</fullName>
    </recommendedName>
</protein>
<feature type="chain" id="PRO_5003241717" description="CUB domain-containing protein" evidence="1">
    <location>
        <begin position="20"/>
        <end position="502"/>
    </location>
</feature>
<dbReference type="HOGENOM" id="CLU_022631_1_1_1"/>
<accession>E9H5M9</accession>
<feature type="domain" description="CUB" evidence="2">
    <location>
        <begin position="337"/>
        <end position="481"/>
    </location>
</feature>
<evidence type="ECO:0000256" key="1">
    <source>
        <dbReference type="SAM" id="SignalP"/>
    </source>
</evidence>
<dbReference type="PhylomeDB" id="E9H5M9"/>
<evidence type="ECO:0000313" key="3">
    <source>
        <dbReference type="EMBL" id="EFX72895.1"/>
    </source>
</evidence>
<reference evidence="3 4" key="1">
    <citation type="journal article" date="2011" name="Science">
        <title>The ecoresponsive genome of Daphnia pulex.</title>
        <authorList>
            <person name="Colbourne J.K."/>
            <person name="Pfrender M.E."/>
            <person name="Gilbert D."/>
            <person name="Thomas W.K."/>
            <person name="Tucker A."/>
            <person name="Oakley T.H."/>
            <person name="Tokishita S."/>
            <person name="Aerts A."/>
            <person name="Arnold G.J."/>
            <person name="Basu M.K."/>
            <person name="Bauer D.J."/>
            <person name="Caceres C.E."/>
            <person name="Carmel L."/>
            <person name="Casola C."/>
            <person name="Choi J.H."/>
            <person name="Detter J.C."/>
            <person name="Dong Q."/>
            <person name="Dusheyko S."/>
            <person name="Eads B.D."/>
            <person name="Frohlich T."/>
            <person name="Geiler-Samerotte K.A."/>
            <person name="Gerlach D."/>
            <person name="Hatcher P."/>
            <person name="Jogdeo S."/>
            <person name="Krijgsveld J."/>
            <person name="Kriventseva E.V."/>
            <person name="Kultz D."/>
            <person name="Laforsch C."/>
            <person name="Lindquist E."/>
            <person name="Lopez J."/>
            <person name="Manak J.R."/>
            <person name="Muller J."/>
            <person name="Pangilinan J."/>
            <person name="Patwardhan R.P."/>
            <person name="Pitluck S."/>
            <person name="Pritham E.J."/>
            <person name="Rechtsteiner A."/>
            <person name="Rho M."/>
            <person name="Rogozin I.B."/>
            <person name="Sakarya O."/>
            <person name="Salamov A."/>
            <person name="Schaack S."/>
            <person name="Shapiro H."/>
            <person name="Shiga Y."/>
            <person name="Skalitzky C."/>
            <person name="Smith Z."/>
            <person name="Souvorov A."/>
            <person name="Sung W."/>
            <person name="Tang Z."/>
            <person name="Tsuchiya D."/>
            <person name="Tu H."/>
            <person name="Vos H."/>
            <person name="Wang M."/>
            <person name="Wolf Y.I."/>
            <person name="Yamagata H."/>
            <person name="Yamada T."/>
            <person name="Ye Y."/>
            <person name="Shaw J.R."/>
            <person name="Andrews J."/>
            <person name="Crease T.J."/>
            <person name="Tang H."/>
            <person name="Lucas S.M."/>
            <person name="Robertson H.M."/>
            <person name="Bork P."/>
            <person name="Koonin E.V."/>
            <person name="Zdobnov E.M."/>
            <person name="Grigoriev I.V."/>
            <person name="Lynch M."/>
            <person name="Boore J.L."/>
        </authorList>
    </citation>
    <scope>NUCLEOTIDE SEQUENCE [LARGE SCALE GENOMIC DNA]</scope>
</reference>
<dbReference type="InterPro" id="IPR058698">
    <property type="entry name" value="CUB_metazoa"/>
</dbReference>
<dbReference type="KEGG" id="dpx:DAPPUDRAFT_325651"/>
<dbReference type="OrthoDB" id="6337346at2759"/>
<dbReference type="eggNOG" id="ENOG502QTPV">
    <property type="taxonomic scope" value="Eukaryota"/>
</dbReference>
<dbReference type="Pfam" id="PF26080">
    <property type="entry name" value="CUB_animal"/>
    <property type="match status" value="1"/>
</dbReference>